<dbReference type="AlphaFoldDB" id="A0A096Y6S0"/>
<dbReference type="SUPFAM" id="SSF54999">
    <property type="entry name" value="Ribosomal protein S10"/>
    <property type="match status" value="1"/>
</dbReference>
<dbReference type="GO" id="GO:1990904">
    <property type="term" value="C:ribonucleoprotein complex"/>
    <property type="evidence" value="ECO:0007669"/>
    <property type="project" value="UniProtKB-KW"/>
</dbReference>
<dbReference type="InterPro" id="IPR027486">
    <property type="entry name" value="Ribosomal_uS10_dom"/>
</dbReference>
<proteinExistence type="predicted"/>
<organism evidence="4">
    <name type="scientific">Gloeochaete wittrockiana</name>
    <dbReference type="NCBI Taxonomy" id="38269"/>
    <lineage>
        <taxon>Eukaryota</taxon>
        <taxon>Glaucocystophyceae</taxon>
        <taxon>Gloeochaetales</taxon>
        <taxon>Gloeochaetaceae</taxon>
        <taxon>Gloeochaete</taxon>
    </lineage>
</organism>
<reference evidence="4" key="2">
    <citation type="submission" date="2014-05" db="EMBL/GenBank/DDBJ databases">
        <authorList>
            <person name="Jackson C.J."/>
            <person name="Reyes-Prieto A."/>
        </authorList>
    </citation>
    <scope>NUCLEOTIDE SEQUENCE</scope>
    <source>
        <strain evidence="4">SAG 46.84</strain>
    </source>
</reference>
<gene>
    <name evidence="4" type="primary">rps10</name>
</gene>
<evidence type="ECO:0000259" key="3">
    <source>
        <dbReference type="Pfam" id="PF00338"/>
    </source>
</evidence>
<accession>A0A096Y6S0</accession>
<feature type="domain" description="Small ribosomal subunit protein uS10" evidence="3">
    <location>
        <begin position="7"/>
        <end position="102"/>
    </location>
</feature>
<dbReference type="RefSeq" id="YP_009092445.1">
    <property type="nucleotide sequence ID" value="NC_025293.1"/>
</dbReference>
<dbReference type="Pfam" id="PF00338">
    <property type="entry name" value="Ribosomal_S10"/>
    <property type="match status" value="1"/>
</dbReference>
<protein>
    <submittedName>
        <fullName evidence="4">Ribosomal protein S10</fullName>
    </submittedName>
</protein>
<dbReference type="GO" id="GO:0005840">
    <property type="term" value="C:ribosome"/>
    <property type="evidence" value="ECO:0007669"/>
    <property type="project" value="UniProtKB-KW"/>
</dbReference>
<evidence type="ECO:0000256" key="1">
    <source>
        <dbReference type="ARBA" id="ARBA00022980"/>
    </source>
</evidence>
<keyword evidence="1 4" id="KW-0689">Ribosomal protein</keyword>
<dbReference type="GeneID" id="20832907"/>
<keyword evidence="4" id="KW-0496">Mitochondrion</keyword>
<name>A0A096Y6S0_9EUKA</name>
<keyword evidence="2" id="KW-0687">Ribonucleoprotein</keyword>
<dbReference type="InterPro" id="IPR036838">
    <property type="entry name" value="Ribosomal_uS10_dom_sf"/>
</dbReference>
<reference evidence="4" key="1">
    <citation type="journal article" date="2014" name="Genome Biol. Evol.">
        <title>The mitochondrial genomes of the glaucophytes Gloeochaete wittrockiana and Cyanoptyche gloeocystis: multilocus phylogenetics suggests a monophyletic archaeplastida.</title>
        <authorList>
            <person name="Jackson C."/>
            <person name="Reyes-Prieto A."/>
        </authorList>
    </citation>
    <scope>NUCLEOTIDE SEQUENCE</scope>
    <source>
        <strain evidence="4">SAG 46.84</strain>
    </source>
</reference>
<geneLocation type="mitochondrion" evidence="4"/>
<dbReference type="EMBL" id="KJ867410">
    <property type="protein sequence ID" value="AIM52031.1"/>
    <property type="molecule type" value="Genomic_DNA"/>
</dbReference>
<evidence type="ECO:0000313" key="4">
    <source>
        <dbReference type="EMBL" id="AIM52031.1"/>
    </source>
</evidence>
<dbReference type="Gene3D" id="3.30.70.600">
    <property type="entry name" value="Ribosomal protein S10 domain"/>
    <property type="match status" value="1"/>
</dbReference>
<sequence length="121" mass="13989">MNIICVIKLSASNLYVVTKTTEVIKNLLSLIGLKTIITTNKYKKLYTILRSTNADKKSRQQFYYTSVKKNIHIIINKKNISCFYKFLDMIKTNLPTGLNLQICINCVYYDTGQKKFMTCAK</sequence>
<evidence type="ECO:0000256" key="2">
    <source>
        <dbReference type="ARBA" id="ARBA00023274"/>
    </source>
</evidence>